<sequence>MRSGQESGRMAQPDWQEISDMSLFRYAHTIYKYNDFVDLFFGACRYVAANGLSEKGIADAHHRLTRPGDRVVIIGGGDGVTAVTAAKLVGRAGSVQVYEGGDRAAGRLITLTAREGISGICTIHHAVVGPHIDVYGGDFANADHVAPDEIPECDVLELDCEGSEVEILRSMTIRPRAIIVEIHPFLFAEDPGWVTDRLADLGYQIVYRSGHDGIEIDDKDLQKLLTRSKQCGVIYLKNGARSPVVVAAVRG</sequence>
<dbReference type="Proteomes" id="UP001524383">
    <property type="component" value="Unassembled WGS sequence"/>
</dbReference>
<organism evidence="2 3">
    <name type="scientific">Methanocalculus taiwanensis</name>
    <dbReference type="NCBI Taxonomy" id="106207"/>
    <lineage>
        <taxon>Archaea</taxon>
        <taxon>Methanobacteriati</taxon>
        <taxon>Methanobacteriota</taxon>
        <taxon>Stenosarchaea group</taxon>
        <taxon>Methanomicrobia</taxon>
        <taxon>Methanomicrobiales</taxon>
        <taxon>Methanocalculaceae</taxon>
        <taxon>Methanocalculus</taxon>
    </lineage>
</organism>
<dbReference type="EMBL" id="VOTZ01000011">
    <property type="protein sequence ID" value="MCQ1538605.1"/>
    <property type="molecule type" value="Genomic_DNA"/>
</dbReference>
<protein>
    <submittedName>
        <fullName evidence="2">FkbM family methyltransferase</fullName>
    </submittedName>
</protein>
<evidence type="ECO:0000313" key="3">
    <source>
        <dbReference type="Proteomes" id="UP001524383"/>
    </source>
</evidence>
<dbReference type="GO" id="GO:0008168">
    <property type="term" value="F:methyltransferase activity"/>
    <property type="evidence" value="ECO:0007669"/>
    <property type="project" value="UniProtKB-KW"/>
</dbReference>
<evidence type="ECO:0000259" key="1">
    <source>
        <dbReference type="Pfam" id="PF05050"/>
    </source>
</evidence>
<proteinExistence type="predicted"/>
<keyword evidence="3" id="KW-1185">Reference proteome</keyword>
<accession>A0ABD4TMT9</accession>
<name>A0ABD4TMT9_9EURY</name>
<dbReference type="SUPFAM" id="SSF53335">
    <property type="entry name" value="S-adenosyl-L-methionine-dependent methyltransferases"/>
    <property type="match status" value="1"/>
</dbReference>
<gene>
    <name evidence="2" type="ORF">FTO68_06350</name>
</gene>
<dbReference type="RefSeq" id="WP_255332557.1">
    <property type="nucleotide sequence ID" value="NZ_VOTZ01000011.1"/>
</dbReference>
<evidence type="ECO:0000313" key="2">
    <source>
        <dbReference type="EMBL" id="MCQ1538605.1"/>
    </source>
</evidence>
<dbReference type="AlphaFoldDB" id="A0ABD4TMT9"/>
<dbReference type="Pfam" id="PF05050">
    <property type="entry name" value="Methyltransf_21"/>
    <property type="match status" value="1"/>
</dbReference>
<comment type="caution">
    <text evidence="2">The sequence shown here is derived from an EMBL/GenBank/DDBJ whole genome shotgun (WGS) entry which is preliminary data.</text>
</comment>
<dbReference type="InterPro" id="IPR029063">
    <property type="entry name" value="SAM-dependent_MTases_sf"/>
</dbReference>
<dbReference type="GO" id="GO:0032259">
    <property type="term" value="P:methylation"/>
    <property type="evidence" value="ECO:0007669"/>
    <property type="project" value="UniProtKB-KW"/>
</dbReference>
<dbReference type="InterPro" id="IPR006342">
    <property type="entry name" value="FkbM_mtfrase"/>
</dbReference>
<keyword evidence="2" id="KW-0489">Methyltransferase</keyword>
<reference evidence="2 3" key="1">
    <citation type="submission" date="2019-08" db="EMBL/GenBank/DDBJ databases">
        <authorList>
            <person name="Chen S.-C."/>
            <person name="Lai M.-C."/>
            <person name="You Y.-T."/>
        </authorList>
    </citation>
    <scope>NUCLEOTIDE SEQUENCE [LARGE SCALE GENOMIC DNA]</scope>
    <source>
        <strain evidence="2 3">P2F9704a</strain>
    </source>
</reference>
<keyword evidence="2" id="KW-0808">Transferase</keyword>
<feature type="domain" description="Methyltransferase FkbM" evidence="1">
    <location>
        <begin position="144"/>
        <end position="204"/>
    </location>
</feature>